<evidence type="ECO:0000256" key="4">
    <source>
        <dbReference type="ARBA" id="ARBA00022685"/>
    </source>
</evidence>
<dbReference type="GO" id="GO:0016342">
    <property type="term" value="C:catenin complex"/>
    <property type="evidence" value="ECO:0007669"/>
    <property type="project" value="TreeGrafter"/>
</dbReference>
<evidence type="ECO:0000256" key="15">
    <source>
        <dbReference type="ARBA" id="ARBA00037319"/>
    </source>
</evidence>
<dbReference type="FunFam" id="2.60.40.60:FF:000008">
    <property type="entry name" value="Cadherin 24"/>
    <property type="match status" value="1"/>
</dbReference>
<dbReference type="GO" id="GO:0044331">
    <property type="term" value="P:cell-cell adhesion mediated by cadherin"/>
    <property type="evidence" value="ECO:0007669"/>
    <property type="project" value="TreeGrafter"/>
</dbReference>
<evidence type="ECO:0000256" key="16">
    <source>
        <dbReference type="ARBA" id="ARBA00040456"/>
    </source>
</evidence>
<dbReference type="GO" id="GO:0007156">
    <property type="term" value="P:homophilic cell adhesion via plasma membrane adhesion molecules"/>
    <property type="evidence" value="ECO:0007669"/>
    <property type="project" value="InterPro"/>
</dbReference>
<dbReference type="GO" id="GO:0045296">
    <property type="term" value="F:cadherin binding"/>
    <property type="evidence" value="ECO:0007669"/>
    <property type="project" value="TreeGrafter"/>
</dbReference>
<evidence type="ECO:0000256" key="17">
    <source>
        <dbReference type="PROSITE-ProRule" id="PRU00043"/>
    </source>
</evidence>
<comment type="caution">
    <text evidence="21">The sequence shown here is derived from an EMBL/GenBank/DDBJ whole genome shotgun (WGS) entry which is preliminary data.</text>
</comment>
<dbReference type="InterPro" id="IPR027397">
    <property type="entry name" value="Catenin-bd_sf"/>
</dbReference>
<evidence type="ECO:0000259" key="20">
    <source>
        <dbReference type="PROSITE" id="PS50268"/>
    </source>
</evidence>
<dbReference type="GO" id="GO:0007043">
    <property type="term" value="P:cell-cell junction assembly"/>
    <property type="evidence" value="ECO:0007669"/>
    <property type="project" value="TreeGrafter"/>
</dbReference>
<dbReference type="Pfam" id="PF00028">
    <property type="entry name" value="Cadherin"/>
    <property type="match status" value="4"/>
</dbReference>
<evidence type="ECO:0000256" key="19">
    <source>
        <dbReference type="SAM" id="Phobius"/>
    </source>
</evidence>
<keyword evidence="6" id="KW-0479">Metal-binding</keyword>
<dbReference type="Pfam" id="PF01049">
    <property type="entry name" value="CADH_Y-type_LIR"/>
    <property type="match status" value="1"/>
</dbReference>
<dbReference type="InterPro" id="IPR020894">
    <property type="entry name" value="Cadherin_CS"/>
</dbReference>
<dbReference type="GO" id="GO:0000902">
    <property type="term" value="P:cell morphogenesis"/>
    <property type="evidence" value="ECO:0007669"/>
    <property type="project" value="TreeGrafter"/>
</dbReference>
<evidence type="ECO:0000256" key="3">
    <source>
        <dbReference type="ARBA" id="ARBA00022475"/>
    </source>
</evidence>
<feature type="domain" description="Cadherin" evidence="20">
    <location>
        <begin position="70"/>
        <end position="150"/>
    </location>
</feature>
<evidence type="ECO:0000256" key="14">
    <source>
        <dbReference type="ARBA" id="ARBA00023180"/>
    </source>
</evidence>
<dbReference type="Gene3D" id="4.10.900.10">
    <property type="entry name" value="TCF3-CBD (Catenin binding domain)"/>
    <property type="match status" value="1"/>
</dbReference>
<name>A0A7J6ANX2_AMEME</name>
<feature type="domain" description="Cadherin" evidence="20">
    <location>
        <begin position="260"/>
        <end position="374"/>
    </location>
</feature>
<evidence type="ECO:0000256" key="8">
    <source>
        <dbReference type="ARBA" id="ARBA00022737"/>
    </source>
</evidence>
<dbReference type="InterPro" id="IPR015919">
    <property type="entry name" value="Cadherin-like_sf"/>
</dbReference>
<dbReference type="CDD" id="cd11304">
    <property type="entry name" value="Cadherin_repeat"/>
    <property type="match status" value="5"/>
</dbReference>
<dbReference type="PRINTS" id="PR00205">
    <property type="entry name" value="CADHERIN"/>
</dbReference>
<dbReference type="Gene3D" id="2.60.40.60">
    <property type="entry name" value="Cadherins"/>
    <property type="match status" value="5"/>
</dbReference>
<dbReference type="FunFam" id="2.60.40.60:FF:000009">
    <property type="entry name" value="Cadherin 24"/>
    <property type="match status" value="1"/>
</dbReference>
<evidence type="ECO:0000256" key="7">
    <source>
        <dbReference type="ARBA" id="ARBA00022729"/>
    </source>
</evidence>
<keyword evidence="9 17" id="KW-0106">Calcium</keyword>
<proteinExistence type="predicted"/>
<evidence type="ECO:0000256" key="11">
    <source>
        <dbReference type="ARBA" id="ARBA00022949"/>
    </source>
</evidence>
<feature type="domain" description="Cadherin" evidence="20">
    <location>
        <begin position="479"/>
        <end position="596"/>
    </location>
</feature>
<dbReference type="PROSITE" id="PS50268">
    <property type="entry name" value="CADHERIN_2"/>
    <property type="match status" value="5"/>
</dbReference>
<dbReference type="FunFam" id="2.60.40.60:FF:000012">
    <property type="entry name" value="Cadherin 24"/>
    <property type="match status" value="1"/>
</dbReference>
<comment type="subcellular location">
    <subcellularLocation>
        <location evidence="2">Cell junction</location>
        <location evidence="2">Adherens junction</location>
    </subcellularLocation>
    <subcellularLocation>
        <location evidence="1 18">Cell membrane</location>
        <topology evidence="1 18">Single-pass type I membrane protein</topology>
    </subcellularLocation>
</comment>
<feature type="domain" description="Cadherin" evidence="20">
    <location>
        <begin position="151"/>
        <end position="259"/>
    </location>
</feature>
<keyword evidence="12 19" id="KW-1133">Transmembrane helix</keyword>
<dbReference type="GO" id="GO:0008013">
    <property type="term" value="F:beta-catenin binding"/>
    <property type="evidence" value="ECO:0007669"/>
    <property type="project" value="TreeGrafter"/>
</dbReference>
<dbReference type="EMBL" id="JAAGNN010000009">
    <property type="protein sequence ID" value="KAF4084592.1"/>
    <property type="molecule type" value="Genomic_DNA"/>
</dbReference>
<sequence length="807" mass="89005">MALWFLKRSGDFSTMITVMSLLASSQGDAGDEGTSVRALRREKRGWVWNQFFVLEEYAEDKPLYVGKLHSDLDNGDGSVKYILSGEGAGTTFTLDDSTGDIHAIQRLDREMKEHYILRAQATHRHTGRALEPESRFVVKIQDINDNEPKFLDGPYQATVPEMSPVGTSVIRVTATDSDDPSYGNSARVVYSVVKGQPYFSVDRHTGEVRVSLPDMDREVKGQYEVVIQAKDMAGQLGGLAGTTTVNVTLSDVNDNPPRFTQKLYQMSVLESAPIGTVVGHIQAQDQDLGINAEMRYRAIDGDGRDAFDISTDSTNTYGVITVKQRLDFETARSYTLKVEAANTHADKRFSAKGPFIDVATVQVNVEDVDEPPQFSATLYYAEVREDAEIGSVPITISARDPDAANNSVRYMIDRVSDPDQYFSVGVSNGSLTTVLPLDREENSWHNLTVVAMETNNPLKSASVSVAIRVLDVNDNPPSLTHHYEAFLCDNARAGQLVQSLKAVDADEPIGGPNFRFTLSPETQKNPNFTLIDNHDNSARVLTRRSGWVSQSVYHIPITVSDGGEPVQSSTHTLTVRVCECDADGDVSSCRNAEPHTLPADLSTAALTTMLACGIIVLVMLVLMLFLSSSTKKPFPADEEENVRENIVHYDDEGGGEEDTVAFDITKLWKTHTEALSYAELALNGSQGHVDNKHIKPNITLRQEKQPEIQSLSCYVSQTDANKYSTNANGSTMHGYVLAKLCQVDLDAEVPPYDSLQTYTFEGEGSVAESLSSLHSNDEIELDYDYLDEWGPRFHTLAELYGTHETNF</sequence>
<dbReference type="GO" id="GO:0005509">
    <property type="term" value="F:calcium ion binding"/>
    <property type="evidence" value="ECO:0007669"/>
    <property type="project" value="UniProtKB-UniRule"/>
</dbReference>
<feature type="domain" description="Cadherin" evidence="20">
    <location>
        <begin position="375"/>
        <end position="479"/>
    </location>
</feature>
<feature type="transmembrane region" description="Helical" evidence="19">
    <location>
        <begin position="604"/>
        <end position="626"/>
    </location>
</feature>
<accession>A0A7J6ANX2</accession>
<keyword evidence="13 19" id="KW-0472">Membrane</keyword>
<evidence type="ECO:0000256" key="5">
    <source>
        <dbReference type="ARBA" id="ARBA00022692"/>
    </source>
</evidence>
<evidence type="ECO:0000256" key="6">
    <source>
        <dbReference type="ARBA" id="ARBA00022723"/>
    </source>
</evidence>
<dbReference type="GO" id="GO:0034332">
    <property type="term" value="P:adherens junction organization"/>
    <property type="evidence" value="ECO:0007669"/>
    <property type="project" value="TreeGrafter"/>
</dbReference>
<keyword evidence="5 18" id="KW-0812">Transmembrane</keyword>
<gene>
    <name evidence="21" type="ORF">AMELA_G00107880</name>
</gene>
<protein>
    <recommendedName>
        <fullName evidence="16">Cadherin-20</fullName>
    </recommendedName>
</protein>
<dbReference type="InterPro" id="IPR000233">
    <property type="entry name" value="Cadherin_Y-type_LIR"/>
</dbReference>
<evidence type="ECO:0000313" key="22">
    <source>
        <dbReference type="Proteomes" id="UP000593565"/>
    </source>
</evidence>
<evidence type="ECO:0000256" key="1">
    <source>
        <dbReference type="ARBA" id="ARBA00004251"/>
    </source>
</evidence>
<keyword evidence="4" id="KW-0165">Cleavage on pair of basic residues</keyword>
<reference evidence="21 22" key="1">
    <citation type="submission" date="2020-02" db="EMBL/GenBank/DDBJ databases">
        <title>A chromosome-scale genome assembly of the black bullhead catfish (Ameiurus melas).</title>
        <authorList>
            <person name="Wen M."/>
            <person name="Zham M."/>
            <person name="Cabau C."/>
            <person name="Klopp C."/>
            <person name="Donnadieu C."/>
            <person name="Roques C."/>
            <person name="Bouchez O."/>
            <person name="Lampietro C."/>
            <person name="Jouanno E."/>
            <person name="Herpin A."/>
            <person name="Louis A."/>
            <person name="Berthelot C."/>
            <person name="Parey E."/>
            <person name="Roest-Crollius H."/>
            <person name="Braasch I."/>
            <person name="Postlethwait J."/>
            <person name="Robinson-Rechavi M."/>
            <person name="Echchiki A."/>
            <person name="Begum T."/>
            <person name="Montfort J."/>
            <person name="Schartl M."/>
            <person name="Bobe J."/>
            <person name="Guiguen Y."/>
        </authorList>
    </citation>
    <scope>NUCLEOTIDE SEQUENCE [LARGE SCALE GENOMIC DNA]</scope>
    <source>
        <strain evidence="21">M_S1</strain>
        <tissue evidence="21">Blood</tissue>
    </source>
</reference>
<keyword evidence="8" id="KW-0677">Repeat</keyword>
<evidence type="ECO:0000256" key="18">
    <source>
        <dbReference type="RuleBase" id="RU003318"/>
    </source>
</evidence>
<evidence type="ECO:0000256" key="10">
    <source>
        <dbReference type="ARBA" id="ARBA00022889"/>
    </source>
</evidence>
<evidence type="ECO:0000256" key="13">
    <source>
        <dbReference type="ARBA" id="ARBA00023136"/>
    </source>
</evidence>
<dbReference type="PANTHER" id="PTHR24027">
    <property type="entry name" value="CADHERIN-23"/>
    <property type="match status" value="1"/>
</dbReference>
<comment type="function">
    <text evidence="15">Cadherins are calcium-dependent cell adhesion proteins. They preferentially interact with themselves in a homophilic manner in connecting cells; cadherins may thus contribute to the sorting of heterogeneous cell types.</text>
</comment>
<dbReference type="InterPro" id="IPR039808">
    <property type="entry name" value="Cadherin"/>
</dbReference>
<keyword evidence="14" id="KW-0325">Glycoprotein</keyword>
<organism evidence="21 22">
    <name type="scientific">Ameiurus melas</name>
    <name type="common">Black bullhead</name>
    <name type="synonym">Silurus melas</name>
    <dbReference type="NCBI Taxonomy" id="219545"/>
    <lineage>
        <taxon>Eukaryota</taxon>
        <taxon>Metazoa</taxon>
        <taxon>Chordata</taxon>
        <taxon>Craniata</taxon>
        <taxon>Vertebrata</taxon>
        <taxon>Euteleostomi</taxon>
        <taxon>Actinopterygii</taxon>
        <taxon>Neopterygii</taxon>
        <taxon>Teleostei</taxon>
        <taxon>Ostariophysi</taxon>
        <taxon>Siluriformes</taxon>
        <taxon>Ictaluridae</taxon>
        <taxon>Ameiurus</taxon>
    </lineage>
</organism>
<dbReference type="GO" id="GO:0016339">
    <property type="term" value="P:calcium-dependent cell-cell adhesion via plasma membrane cell adhesion molecules"/>
    <property type="evidence" value="ECO:0007669"/>
    <property type="project" value="TreeGrafter"/>
</dbReference>
<evidence type="ECO:0000256" key="9">
    <source>
        <dbReference type="ARBA" id="ARBA00022837"/>
    </source>
</evidence>
<keyword evidence="11" id="KW-0965">Cell junction</keyword>
<dbReference type="PROSITE" id="PS00232">
    <property type="entry name" value="CADHERIN_1"/>
    <property type="match status" value="2"/>
</dbReference>
<keyword evidence="22" id="KW-1185">Reference proteome</keyword>
<dbReference type="Proteomes" id="UP000593565">
    <property type="component" value="Unassembled WGS sequence"/>
</dbReference>
<evidence type="ECO:0000256" key="12">
    <source>
        <dbReference type="ARBA" id="ARBA00022989"/>
    </source>
</evidence>
<evidence type="ECO:0000313" key="21">
    <source>
        <dbReference type="EMBL" id="KAF4084592.1"/>
    </source>
</evidence>
<dbReference type="SMART" id="SM00112">
    <property type="entry name" value="CA"/>
    <property type="match status" value="5"/>
</dbReference>
<keyword evidence="7" id="KW-0732">Signal</keyword>
<dbReference type="FunFam" id="2.60.40.60:FF:000017">
    <property type="entry name" value="Cadherin 24"/>
    <property type="match status" value="1"/>
</dbReference>
<keyword evidence="10 18" id="KW-0130">Cell adhesion</keyword>
<dbReference type="PANTHER" id="PTHR24027:SF84">
    <property type="entry name" value="CADHERIN-20"/>
    <property type="match status" value="1"/>
</dbReference>
<evidence type="ECO:0000256" key="2">
    <source>
        <dbReference type="ARBA" id="ARBA00004536"/>
    </source>
</evidence>
<dbReference type="FunFam" id="2.60.40.60:FF:000014">
    <property type="entry name" value="Cadherin 8"/>
    <property type="match status" value="1"/>
</dbReference>
<dbReference type="SUPFAM" id="SSF49313">
    <property type="entry name" value="Cadherin-like"/>
    <property type="match status" value="5"/>
</dbReference>
<dbReference type="FunFam" id="4.10.900.10:FF:000001">
    <property type="entry name" value="Cadherin 2"/>
    <property type="match status" value="1"/>
</dbReference>
<dbReference type="InterPro" id="IPR002126">
    <property type="entry name" value="Cadherin-like_dom"/>
</dbReference>
<dbReference type="AlphaFoldDB" id="A0A7J6ANX2"/>
<dbReference type="GO" id="GO:0016477">
    <property type="term" value="P:cell migration"/>
    <property type="evidence" value="ECO:0007669"/>
    <property type="project" value="TreeGrafter"/>
</dbReference>
<dbReference type="GO" id="GO:0002009">
    <property type="term" value="P:morphogenesis of an epithelium"/>
    <property type="evidence" value="ECO:0007669"/>
    <property type="project" value="UniProtKB-ARBA"/>
</dbReference>
<dbReference type="GO" id="GO:0005912">
    <property type="term" value="C:adherens junction"/>
    <property type="evidence" value="ECO:0007669"/>
    <property type="project" value="UniProtKB-SubCell"/>
</dbReference>
<keyword evidence="3" id="KW-1003">Cell membrane</keyword>